<dbReference type="AlphaFoldDB" id="A0A183SUD9"/>
<organism evidence="3">
    <name type="scientific">Schistocephalus solidus</name>
    <name type="common">Tapeworm</name>
    <dbReference type="NCBI Taxonomy" id="70667"/>
    <lineage>
        <taxon>Eukaryota</taxon>
        <taxon>Metazoa</taxon>
        <taxon>Spiralia</taxon>
        <taxon>Lophotrochozoa</taxon>
        <taxon>Platyhelminthes</taxon>
        <taxon>Cestoda</taxon>
        <taxon>Eucestoda</taxon>
        <taxon>Diphyllobothriidea</taxon>
        <taxon>Diphyllobothriidae</taxon>
        <taxon>Schistocephalus</taxon>
    </lineage>
</organism>
<evidence type="ECO:0000313" key="2">
    <source>
        <dbReference type="Proteomes" id="UP000275846"/>
    </source>
</evidence>
<dbReference type="WBParaSite" id="SSLN_0000813601-mRNA-1">
    <property type="protein sequence ID" value="SSLN_0000813601-mRNA-1"/>
    <property type="gene ID" value="SSLN_0000813601"/>
</dbReference>
<reference evidence="1 2" key="2">
    <citation type="submission" date="2018-11" db="EMBL/GenBank/DDBJ databases">
        <authorList>
            <consortium name="Pathogen Informatics"/>
        </authorList>
    </citation>
    <scope>NUCLEOTIDE SEQUENCE [LARGE SCALE GENOMIC DNA]</scope>
    <source>
        <strain evidence="1 2">NST_G2</strain>
    </source>
</reference>
<proteinExistence type="predicted"/>
<sequence>MLASGLPEAVYSATERDWDSTTEFHKDLFPDPELQVALQQQAEDVYKQLTERIISLETRGAEEVRLIGLVSNLKQELRNEQKCKALLDTRIREIILNLTSANERFKDLFAAFSGYNCLVFSEFSALEDRLMAGESEWASRLLASERECREVMRKLSLLEERFLKLHHEKATDRDSR</sequence>
<accession>A0A183SUD9</accession>
<dbReference type="EMBL" id="UYSU01034337">
    <property type="protein sequence ID" value="VDL94222.1"/>
    <property type="molecule type" value="Genomic_DNA"/>
</dbReference>
<name>A0A183SUD9_SCHSO</name>
<gene>
    <name evidence="1" type="ORF">SSLN_LOCUS7837</name>
</gene>
<keyword evidence="2" id="KW-1185">Reference proteome</keyword>
<reference evidence="3" key="1">
    <citation type="submission" date="2016-06" db="UniProtKB">
        <authorList>
            <consortium name="WormBaseParasite"/>
        </authorList>
    </citation>
    <scope>IDENTIFICATION</scope>
</reference>
<evidence type="ECO:0000313" key="3">
    <source>
        <dbReference type="WBParaSite" id="SSLN_0000813601-mRNA-1"/>
    </source>
</evidence>
<evidence type="ECO:0000313" key="1">
    <source>
        <dbReference type="EMBL" id="VDL94222.1"/>
    </source>
</evidence>
<protein>
    <submittedName>
        <fullName evidence="3">Sorting nexin-4</fullName>
    </submittedName>
</protein>
<dbReference type="Proteomes" id="UP000275846">
    <property type="component" value="Unassembled WGS sequence"/>
</dbReference>